<dbReference type="EMBL" id="CP051167">
    <property type="protein sequence ID" value="QIZ71824.1"/>
    <property type="molecule type" value="Genomic_DNA"/>
</dbReference>
<dbReference type="KEGG" id="oxy:HCG48_15570"/>
<proteinExistence type="predicted"/>
<organism evidence="2 3">
    <name type="scientific">Oxynema aestuarii AP17</name>
    <dbReference type="NCBI Taxonomy" id="2064643"/>
    <lineage>
        <taxon>Bacteria</taxon>
        <taxon>Bacillati</taxon>
        <taxon>Cyanobacteriota</taxon>
        <taxon>Cyanophyceae</taxon>
        <taxon>Oscillatoriophycideae</taxon>
        <taxon>Oscillatoriales</taxon>
        <taxon>Oscillatoriaceae</taxon>
        <taxon>Oxynema</taxon>
        <taxon>Oxynema aestuarii</taxon>
    </lineage>
</organism>
<name>A0A6H1TZ11_9CYAN</name>
<reference evidence="2 3" key="1">
    <citation type="submission" date="2020-04" db="EMBL/GenBank/DDBJ databases">
        <authorList>
            <person name="Basu S."/>
            <person name="Maruthanayagam V."/>
            <person name="Chakraborty S."/>
            <person name="Pramanik A."/>
            <person name="Mukherjee J."/>
            <person name="Brink B."/>
        </authorList>
    </citation>
    <scope>NUCLEOTIDE SEQUENCE [LARGE SCALE GENOMIC DNA]</scope>
    <source>
        <strain evidence="2 3">AP17</strain>
    </source>
</reference>
<evidence type="ECO:0000256" key="1">
    <source>
        <dbReference type="SAM" id="Phobius"/>
    </source>
</evidence>
<keyword evidence="1" id="KW-1133">Transmembrane helix</keyword>
<accession>A0A6H1TZ11</accession>
<evidence type="ECO:0000313" key="3">
    <source>
        <dbReference type="Proteomes" id="UP000500857"/>
    </source>
</evidence>
<keyword evidence="3" id="KW-1185">Reference proteome</keyword>
<evidence type="ECO:0000313" key="2">
    <source>
        <dbReference type="EMBL" id="QIZ71824.1"/>
    </source>
</evidence>
<keyword evidence="1" id="KW-0812">Transmembrane</keyword>
<feature type="transmembrane region" description="Helical" evidence="1">
    <location>
        <begin position="33"/>
        <end position="61"/>
    </location>
</feature>
<protein>
    <submittedName>
        <fullName evidence="2">Uncharacterized protein</fullName>
    </submittedName>
</protein>
<gene>
    <name evidence="2" type="ORF">HCG48_15570</name>
</gene>
<dbReference type="AlphaFoldDB" id="A0A6H1TZ11"/>
<dbReference type="RefSeq" id="WP_168569976.1">
    <property type="nucleotide sequence ID" value="NZ_CP051167.1"/>
</dbReference>
<keyword evidence="1" id="KW-0472">Membrane</keyword>
<dbReference type="Proteomes" id="UP000500857">
    <property type="component" value="Chromosome"/>
</dbReference>
<sequence>MKTQRLYSWLPVPVPSREVAKQSARTALRFKKAVVSGVQATVFVVLLTVAAVPLFLLALLVPDEESAS</sequence>